<dbReference type="InterPro" id="IPR009351">
    <property type="entry name" value="AlkZ-like"/>
</dbReference>
<dbReference type="RefSeq" id="WP_165341648.1">
    <property type="nucleotide sequence ID" value="NZ_JAAKZX010000080.1"/>
</dbReference>
<dbReference type="Proteomes" id="UP001518140">
    <property type="component" value="Unassembled WGS sequence"/>
</dbReference>
<evidence type="ECO:0000313" key="1">
    <source>
        <dbReference type="EMBL" id="NGO45082.1"/>
    </source>
</evidence>
<dbReference type="GO" id="GO:0003677">
    <property type="term" value="F:DNA binding"/>
    <property type="evidence" value="ECO:0007669"/>
    <property type="project" value="UniProtKB-KW"/>
</dbReference>
<reference evidence="1 2" key="1">
    <citation type="submission" date="2020-02" db="EMBL/GenBank/DDBJ databases">
        <title>Whole-genome analyses of novel actinobacteria.</title>
        <authorList>
            <person name="Sahin N."/>
            <person name="Tokatli A."/>
        </authorList>
    </citation>
    <scope>NUCLEOTIDE SEQUENCE [LARGE SCALE GENOMIC DNA]</scope>
    <source>
        <strain evidence="1 2">YC419</strain>
    </source>
</reference>
<dbReference type="PANTHER" id="PTHR38479:SF2">
    <property type="entry name" value="WINGED HELIX DNA-BINDING DOMAIN-CONTAINING PROTEIN"/>
    <property type="match status" value="1"/>
</dbReference>
<evidence type="ECO:0000313" key="2">
    <source>
        <dbReference type="Proteomes" id="UP001518140"/>
    </source>
</evidence>
<dbReference type="PANTHER" id="PTHR38479">
    <property type="entry name" value="LMO0824 PROTEIN"/>
    <property type="match status" value="1"/>
</dbReference>
<keyword evidence="1" id="KW-0238">DNA-binding</keyword>
<protein>
    <submittedName>
        <fullName evidence="1">Winged helix DNA-binding domain-containing protein</fullName>
    </submittedName>
</protein>
<gene>
    <name evidence="1" type="ORF">G6048_23965</name>
</gene>
<keyword evidence="2" id="KW-1185">Reference proteome</keyword>
<proteinExistence type="predicted"/>
<accession>A0ABX0DUG2</accession>
<name>A0ABX0DUG2_9ACTN</name>
<comment type="caution">
    <text evidence="1">The sequence shown here is derived from an EMBL/GenBank/DDBJ whole genome shotgun (WGS) entry which is preliminary data.</text>
</comment>
<dbReference type="Pfam" id="PF06224">
    <property type="entry name" value="AlkZ-like"/>
    <property type="match status" value="1"/>
</dbReference>
<dbReference type="EMBL" id="JAAKZX010000080">
    <property type="protein sequence ID" value="NGO45082.1"/>
    <property type="molecule type" value="Genomic_DNA"/>
</dbReference>
<organism evidence="1 2">
    <name type="scientific">Streptomyces ureilyticus</name>
    <dbReference type="NCBI Taxonomy" id="1775131"/>
    <lineage>
        <taxon>Bacteria</taxon>
        <taxon>Bacillati</taxon>
        <taxon>Actinomycetota</taxon>
        <taxon>Actinomycetes</taxon>
        <taxon>Kitasatosporales</taxon>
        <taxon>Streptomycetaceae</taxon>
        <taxon>Streptomyces</taxon>
    </lineage>
</organism>
<sequence>MAGTGSKQQQPVASTASWADVCARRLVRHSLDVPASAGRMAEVVGAMGGAHAQVMSAAELSIGLRTAGTTRADVRRALWEDCTLVKTFGPRGTVHLLPAAELPLWTGALAAVPEAGGGLPQAARLDAAQTEAVVEAVADALRAEEPPTVDELSDAVIERLGDWAADPVVPAFTGMWPRWRQALHTAGHRGALCFGPNRGRKVTYTSPDRWLPGFTPMDPEKALAEVARRYLRSYGPANAQHFAQWLSAPRRWAAGLFDSLGDELRPVASPLGDGSTVYELADEGPYEPAADPGGVRLLPYFDAYAVGSHPRELVYPGVAAERALSNGQAGTVQVLTVDGVVAGVWHQKRSGRKVALTVEAFGVLTRAQLAQVEEQAARVGEILEAVPVLTLGPVANGKHL</sequence>